<gene>
    <name evidence="2" type="ORF">Pfl04_09910</name>
</gene>
<evidence type="ECO:0000313" key="3">
    <source>
        <dbReference type="Proteomes" id="UP000653674"/>
    </source>
</evidence>
<keyword evidence="1" id="KW-0812">Transmembrane</keyword>
<feature type="transmembrane region" description="Helical" evidence="1">
    <location>
        <begin position="237"/>
        <end position="256"/>
    </location>
</feature>
<feature type="transmembrane region" description="Helical" evidence="1">
    <location>
        <begin position="27"/>
        <end position="52"/>
    </location>
</feature>
<dbReference type="PANTHER" id="PTHR36833">
    <property type="entry name" value="SLR0610 PROTEIN-RELATED"/>
    <property type="match status" value="1"/>
</dbReference>
<name>A0A8J3PK92_9ACTN</name>
<feature type="transmembrane region" description="Helical" evidence="1">
    <location>
        <begin position="146"/>
        <end position="175"/>
    </location>
</feature>
<reference evidence="2" key="1">
    <citation type="submission" date="2021-01" db="EMBL/GenBank/DDBJ databases">
        <title>Whole genome shotgun sequence of Planosporangium flavigriseum NBRC 105377.</title>
        <authorList>
            <person name="Komaki H."/>
            <person name="Tamura T."/>
        </authorList>
    </citation>
    <scope>NUCLEOTIDE SEQUENCE</scope>
    <source>
        <strain evidence="2">NBRC 105377</strain>
    </source>
</reference>
<comment type="caution">
    <text evidence="2">The sequence shown here is derived from an EMBL/GenBank/DDBJ whole genome shotgun (WGS) entry which is preliminary data.</text>
</comment>
<dbReference type="PANTHER" id="PTHR36833:SF1">
    <property type="entry name" value="INTEGRAL MEMBRANE TRANSPORT PROTEIN"/>
    <property type="match status" value="1"/>
</dbReference>
<dbReference type="InterPro" id="IPR010390">
    <property type="entry name" value="ABC-2_transporter-like"/>
</dbReference>
<dbReference type="RefSeq" id="WP_168071973.1">
    <property type="nucleotide sequence ID" value="NZ_BAAAQJ010000003.1"/>
</dbReference>
<keyword evidence="1" id="KW-1133">Transmembrane helix</keyword>
<dbReference type="EMBL" id="BONU01000004">
    <property type="protein sequence ID" value="GIG72587.1"/>
    <property type="molecule type" value="Genomic_DNA"/>
</dbReference>
<accession>A0A8J3PK92</accession>
<evidence type="ECO:0000313" key="2">
    <source>
        <dbReference type="EMBL" id="GIG72587.1"/>
    </source>
</evidence>
<protein>
    <submittedName>
        <fullName evidence="2">ABC transporter permease</fullName>
    </submittedName>
</protein>
<evidence type="ECO:0000256" key="1">
    <source>
        <dbReference type="SAM" id="Phobius"/>
    </source>
</evidence>
<sequence length="268" mass="28328">MADGTLAIYRRLVAAQVRSQAQYRASFLVELCGTVLFASVDVLAVLVVFRVARSVGGFEFRAVFLMAALSTCAFALADLTVGSIERIRAYVRTGLLDAVLVRPLGALPQLLAADVAPKRVGRVLFGIGLVGVAAHTARLDLTPARWLLLLVTPVAGAVLFGAIFVASATVAFWWIDSGEFAAALTYGGRDLTSYPMTVYGGLFRRVFAYGLGFAFVGYYPALALLGRRDPLGLPAVTGWLGPVVALGAAGVAASAWKVAIRHYRSTGS</sequence>
<feature type="transmembrane region" description="Helical" evidence="1">
    <location>
        <begin position="120"/>
        <end position="139"/>
    </location>
</feature>
<dbReference type="Proteomes" id="UP000653674">
    <property type="component" value="Unassembled WGS sequence"/>
</dbReference>
<proteinExistence type="predicted"/>
<feature type="transmembrane region" description="Helical" evidence="1">
    <location>
        <begin position="58"/>
        <end position="77"/>
    </location>
</feature>
<organism evidence="2 3">
    <name type="scientific">Planosporangium flavigriseum</name>
    <dbReference type="NCBI Taxonomy" id="373681"/>
    <lineage>
        <taxon>Bacteria</taxon>
        <taxon>Bacillati</taxon>
        <taxon>Actinomycetota</taxon>
        <taxon>Actinomycetes</taxon>
        <taxon>Micromonosporales</taxon>
        <taxon>Micromonosporaceae</taxon>
        <taxon>Planosporangium</taxon>
    </lineage>
</organism>
<feature type="transmembrane region" description="Helical" evidence="1">
    <location>
        <begin position="206"/>
        <end position="225"/>
    </location>
</feature>
<keyword evidence="1" id="KW-0472">Membrane</keyword>
<dbReference type="Pfam" id="PF06182">
    <property type="entry name" value="ABC2_membrane_6"/>
    <property type="match status" value="1"/>
</dbReference>
<dbReference type="AlphaFoldDB" id="A0A8J3PK92"/>
<keyword evidence="3" id="KW-1185">Reference proteome</keyword>